<dbReference type="InterPro" id="IPR040521">
    <property type="entry name" value="KDZ"/>
</dbReference>
<feature type="compositionally biased region" description="Low complexity" evidence="1">
    <location>
        <begin position="21"/>
        <end position="33"/>
    </location>
</feature>
<dbReference type="VEuPathDB" id="FungiDB:PSTT_10439"/>
<dbReference type="PANTHER" id="PTHR33096">
    <property type="entry name" value="CXC2 DOMAIN-CONTAINING PROTEIN"/>
    <property type="match status" value="1"/>
</dbReference>
<evidence type="ECO:0000313" key="2">
    <source>
        <dbReference type="EMBL" id="POW04405.1"/>
    </source>
</evidence>
<proteinExistence type="predicted"/>
<gene>
    <name evidence="2" type="ORF">PSTT_10439</name>
</gene>
<feature type="compositionally biased region" description="Basic and acidic residues" evidence="1">
    <location>
        <begin position="223"/>
        <end position="237"/>
    </location>
</feature>
<feature type="compositionally biased region" description="Gly residues" evidence="1">
    <location>
        <begin position="1397"/>
        <end position="1407"/>
    </location>
</feature>
<reference evidence="2" key="1">
    <citation type="submission" date="2017-12" db="EMBL/GenBank/DDBJ databases">
        <title>Gene loss provides genomic basis for host adaptation in cereal stripe rust fungi.</title>
        <authorList>
            <person name="Xia C."/>
        </authorList>
    </citation>
    <scope>NUCLEOTIDE SEQUENCE [LARGE SCALE GENOMIC DNA]</scope>
    <source>
        <strain evidence="2">93-210</strain>
    </source>
</reference>
<protein>
    <recommendedName>
        <fullName evidence="4">CxC1-like cysteine cluster associated with KDZ transposases domain-containing protein</fullName>
    </recommendedName>
</protein>
<evidence type="ECO:0000256" key="1">
    <source>
        <dbReference type="SAM" id="MobiDB-lite"/>
    </source>
</evidence>
<evidence type="ECO:0000313" key="3">
    <source>
        <dbReference type="Proteomes" id="UP000239156"/>
    </source>
</evidence>
<feature type="compositionally biased region" description="Acidic residues" evidence="1">
    <location>
        <begin position="1362"/>
        <end position="1389"/>
    </location>
</feature>
<dbReference type="VEuPathDB" id="FungiDB:PSHT_08639"/>
<comment type="caution">
    <text evidence="2">The sequence shown here is derived from an EMBL/GenBank/DDBJ whole genome shotgun (WGS) entry which is preliminary data.</text>
</comment>
<feature type="compositionally biased region" description="Polar residues" evidence="1">
    <location>
        <begin position="137"/>
        <end position="154"/>
    </location>
</feature>
<name>A0A2S4V4P0_9BASI</name>
<dbReference type="Pfam" id="PF18758">
    <property type="entry name" value="KDZ"/>
    <property type="match status" value="1"/>
</dbReference>
<dbReference type="EMBL" id="PKSL01000112">
    <property type="protein sequence ID" value="POW04405.1"/>
    <property type="molecule type" value="Genomic_DNA"/>
</dbReference>
<organism evidence="2 3">
    <name type="scientific">Puccinia striiformis</name>
    <dbReference type="NCBI Taxonomy" id="27350"/>
    <lineage>
        <taxon>Eukaryota</taxon>
        <taxon>Fungi</taxon>
        <taxon>Dikarya</taxon>
        <taxon>Basidiomycota</taxon>
        <taxon>Pucciniomycotina</taxon>
        <taxon>Pucciniomycetes</taxon>
        <taxon>Pucciniales</taxon>
        <taxon>Pucciniaceae</taxon>
        <taxon>Puccinia</taxon>
    </lineage>
</organism>
<feature type="compositionally biased region" description="Basic residues" evidence="1">
    <location>
        <begin position="618"/>
        <end position="633"/>
    </location>
</feature>
<feature type="region of interest" description="Disordered" evidence="1">
    <location>
        <begin position="601"/>
        <end position="642"/>
    </location>
</feature>
<dbReference type="Proteomes" id="UP000239156">
    <property type="component" value="Unassembled WGS sequence"/>
</dbReference>
<sequence length="1407" mass="157874">MAVNIKVTRHTHTPKTNGLDTTRTPLPTTTFRSTPTWPLSRVTLAINNSTAWVTHQPHKAIPLANNLRQHPAHSSHAQPTTNCQSDGPFGPVISGCGSVQTRLASVVPQDSLPGSSHTPVKTLVAHPMSKTPALPSRVTTCAPQHTSDQLYSQESAKDRQPAIAQPSAQSAPPGEEETLPNEGESGVAGDNEGIETKDVPTSLHRGTGCNENDILPAEDQNGEGERGDIDNEGDTRIDEVPGDVLEEISGMDLDELREYESLHAENKRLPAYLKAELDDMYYEFERQLHIFAIRFQLHVALLYMHIGLVNKMRGATNYNNFCRFDPKAREIFAIKEEPLKQRCKDVAKVWATIDPEIKSKYKDPAYIETIRGDVPMLVVNGCIQTARKTHVANTSLNLACNQKSTTFVRRWAHDTIQRMNELYSCHRIQGFLVIASGKSSGDLFVTGGTPLGVSFLNMLMKAGDPLRKFHTLAAGMAVIDELVNGTPADTSEKSIPGPVVQKRKHADIGNLKANKKEISKQLKKMLNDAGGKTFSGWPGKNAAHDLGKANIQVKVKKNTDNFVAKEIFQPIKAINIETSRRILRAIGEGWIHIKYQEDSERASSPVDNITNQAEPAAKKVKLNRKAANKRSNQKKSTLDDDSEEEVPTRCCQIAHLGICGMLSGPPKDRFFRPTPAASQPRLAVVQRGHLALHRIPVTLARRTIGTNPQCRRYQGNVPHTVYLAGRTSEVVTNALRLTKTQILAQSCCPGCFGPNPAEDTHRPRLLVKDSLIIFLDGNFQHRHNAKAGSAAPLTIPPIFLDPELVTVIQQLIDNLASISDPADACADSHKAANDKRWSQPGRAVVSLANIHRSGEKRCFPLALIKKLFDDLESTRPVGVLYDIGCSLKKFLDLRDYFAFPSKKDLIKFGTSVFHAYVHEWKCQVKFNPRYNIGWGLSDGEGLERLWSSLSPLVRTLRYSSRNHRLAALSHRCQFHNSEGRDSIILWLRTKYSAAKSRRRQDKETLEELLRTRNPFLNDGSNYTRGFFMSQWEEQLVYLENVTDDETTKRKKLTKLLEKELSLKKLREVLATRDWAIQSELIERITEEIRETETTQRDLAEQLGSIYSSDATEFAMQRSKLLIWGAMRELYAKAVDIKGVHHPISESRTRGRRVGTTLKEKIYESINKRKAVVNRIIGKYNQYKEEHLEKYEPDTVFEALTWESFKVMSLDDSFWNDAAYCGSEAPWALSTDVREGIRACHMVDRAEEELDLIAQELGRTLTWAVELNSQLSTLANRINDLPPNSEEVVTSTPVGTLDPQTSQVVIKFELYMQLAEHHEMMRSWASDVEWLWRRTRVAGSSHDWFGIIGRLHIIPQQINDPAPEPDSEEQDEALQEEEFLNDADDGELAADENVRELVGGGGWETDED</sequence>
<feature type="region of interest" description="Disordered" evidence="1">
    <location>
        <begin position="1"/>
        <end position="33"/>
    </location>
</feature>
<evidence type="ECO:0008006" key="4">
    <source>
        <dbReference type="Google" id="ProtNLM"/>
    </source>
</evidence>
<feature type="region of interest" description="Disordered" evidence="1">
    <location>
        <begin position="130"/>
        <end position="237"/>
    </location>
</feature>
<keyword evidence="3" id="KW-1185">Reference proteome</keyword>
<dbReference type="VEuPathDB" id="FungiDB:PSHT_14067"/>
<accession>A0A2S4V4P0</accession>
<feature type="region of interest" description="Disordered" evidence="1">
    <location>
        <begin position="1356"/>
        <end position="1407"/>
    </location>
</feature>
<dbReference type="PANTHER" id="PTHR33096:SF1">
    <property type="entry name" value="CXC1-LIKE CYSTEINE CLUSTER ASSOCIATED WITH KDZ TRANSPOSASES DOMAIN-CONTAINING PROTEIN"/>
    <property type="match status" value="1"/>
</dbReference>
<feature type="compositionally biased region" description="Low complexity" evidence="1">
    <location>
        <begin position="161"/>
        <end position="173"/>
    </location>
</feature>